<evidence type="ECO:0000259" key="3">
    <source>
        <dbReference type="Pfam" id="PF12804"/>
    </source>
</evidence>
<evidence type="ECO:0000256" key="2">
    <source>
        <dbReference type="ARBA" id="ARBA00022695"/>
    </source>
</evidence>
<dbReference type="Gene3D" id="3.90.550.10">
    <property type="entry name" value="Spore Coat Polysaccharide Biosynthesis Protein SpsA, Chain A"/>
    <property type="match status" value="1"/>
</dbReference>
<keyword evidence="2" id="KW-0548">Nucleotidyltransferase</keyword>
<gene>
    <name evidence="4" type="ORF">dnl_50050</name>
</gene>
<proteinExistence type="predicted"/>
<evidence type="ECO:0000256" key="1">
    <source>
        <dbReference type="ARBA" id="ARBA00022679"/>
    </source>
</evidence>
<organism evidence="4 5">
    <name type="scientific">Desulfonema limicola</name>
    <dbReference type="NCBI Taxonomy" id="45656"/>
    <lineage>
        <taxon>Bacteria</taxon>
        <taxon>Pseudomonadati</taxon>
        <taxon>Thermodesulfobacteriota</taxon>
        <taxon>Desulfobacteria</taxon>
        <taxon>Desulfobacterales</taxon>
        <taxon>Desulfococcaceae</taxon>
        <taxon>Desulfonema</taxon>
    </lineage>
</organism>
<dbReference type="SUPFAM" id="SSF53448">
    <property type="entry name" value="Nucleotide-diphospho-sugar transferases"/>
    <property type="match status" value="1"/>
</dbReference>
<reference evidence="4" key="1">
    <citation type="journal article" date="2021" name="Microb. Physiol.">
        <title>Proteogenomic Insights into the Physiology of Marine, Sulfate-Reducing, Filamentous Desulfonema limicola and Desulfonema magnum.</title>
        <authorList>
            <person name="Schnaars V."/>
            <person name="Wohlbrand L."/>
            <person name="Scheve S."/>
            <person name="Hinrichs C."/>
            <person name="Reinhardt R."/>
            <person name="Rabus R."/>
        </authorList>
    </citation>
    <scope>NUCLEOTIDE SEQUENCE</scope>
    <source>
        <strain evidence="4">5ac10</strain>
    </source>
</reference>
<dbReference type="KEGG" id="dli:dnl_50050"/>
<keyword evidence="1 4" id="KW-0808">Transferase</keyword>
<dbReference type="InterPro" id="IPR029044">
    <property type="entry name" value="Nucleotide-diphossugar_trans"/>
</dbReference>
<evidence type="ECO:0000313" key="5">
    <source>
        <dbReference type="Proteomes" id="UP000663720"/>
    </source>
</evidence>
<dbReference type="PANTHER" id="PTHR43584">
    <property type="entry name" value="NUCLEOTIDYL TRANSFERASE"/>
    <property type="match status" value="1"/>
</dbReference>
<dbReference type="AlphaFoldDB" id="A0A975BC46"/>
<dbReference type="InterPro" id="IPR050065">
    <property type="entry name" value="GlmU-like"/>
</dbReference>
<keyword evidence="5" id="KW-1185">Reference proteome</keyword>
<dbReference type="GO" id="GO:0016779">
    <property type="term" value="F:nucleotidyltransferase activity"/>
    <property type="evidence" value="ECO:0007669"/>
    <property type="project" value="UniProtKB-KW"/>
</dbReference>
<accession>A0A975BC46</accession>
<name>A0A975BC46_9BACT</name>
<dbReference type="Pfam" id="PF12804">
    <property type="entry name" value="NTP_transf_3"/>
    <property type="match status" value="1"/>
</dbReference>
<evidence type="ECO:0000313" key="4">
    <source>
        <dbReference type="EMBL" id="QTA82626.1"/>
    </source>
</evidence>
<feature type="domain" description="MobA-like NTP transferase" evidence="3">
    <location>
        <begin position="10"/>
        <end position="140"/>
    </location>
</feature>
<dbReference type="PANTHER" id="PTHR43584:SF8">
    <property type="entry name" value="N-ACETYLMURAMATE ALPHA-1-PHOSPHATE URIDYLYLTRANSFERASE"/>
    <property type="match status" value="1"/>
</dbReference>
<dbReference type="EMBL" id="CP061799">
    <property type="protein sequence ID" value="QTA82626.1"/>
    <property type="molecule type" value="Genomic_DNA"/>
</dbReference>
<dbReference type="Proteomes" id="UP000663720">
    <property type="component" value="Chromosome"/>
</dbReference>
<dbReference type="InterPro" id="IPR025877">
    <property type="entry name" value="MobA-like_NTP_Trfase"/>
</dbReference>
<dbReference type="RefSeq" id="WP_207688535.1">
    <property type="nucleotide sequence ID" value="NZ_CP061799.1"/>
</dbReference>
<sequence>MTKDTNTASIIMAAGRGSRMKSYDGNKTLLPLIPGKSLFEGSYPVLLHILKALPAGPKALVVNYKSEDIKKATQGFDLTYWCQPKLNGTGGAILAVREFIENQSCNSLAVTMGDVPFIKAGTYDRLLDKLDKHHFVILGFVPEDKKRYGVLEIQGDQVKKITEWKYWKDFSEKDQKALTICNSGIYAVRRKCLLDYLPVLESRPQIVHKERNGEMVAVQEYFLTDIVEYMNKDNLSIGYVLTDNEMETMGIDDPASLEKAQQCYKKMQGCA</sequence>
<protein>
    <submittedName>
        <fullName evidence="4">NTP transferase domain-containing protein, MobA-like</fullName>
    </submittedName>
</protein>